<protein>
    <submittedName>
        <fullName evidence="1">Uncharacterized protein</fullName>
    </submittedName>
</protein>
<keyword evidence="2" id="KW-1185">Reference proteome</keyword>
<accession>A0ABR2ZU45</accession>
<comment type="caution">
    <text evidence="1">The sequence shown here is derived from an EMBL/GenBank/DDBJ whole genome shotgun (WGS) entry which is preliminary data.</text>
</comment>
<organism evidence="1 2">
    <name type="scientific">Marasmius tenuissimus</name>
    <dbReference type="NCBI Taxonomy" id="585030"/>
    <lineage>
        <taxon>Eukaryota</taxon>
        <taxon>Fungi</taxon>
        <taxon>Dikarya</taxon>
        <taxon>Basidiomycota</taxon>
        <taxon>Agaricomycotina</taxon>
        <taxon>Agaricomycetes</taxon>
        <taxon>Agaricomycetidae</taxon>
        <taxon>Agaricales</taxon>
        <taxon>Marasmiineae</taxon>
        <taxon>Marasmiaceae</taxon>
        <taxon>Marasmius</taxon>
    </lineage>
</organism>
<evidence type="ECO:0000313" key="1">
    <source>
        <dbReference type="EMBL" id="KAL0064293.1"/>
    </source>
</evidence>
<proteinExistence type="predicted"/>
<evidence type="ECO:0000313" key="2">
    <source>
        <dbReference type="Proteomes" id="UP001437256"/>
    </source>
</evidence>
<sequence length="184" mass="20510">MFGALRLPALRNLQIDSDFQDPSALFAFLDRSQCQLEEFGFIDGCMSPVALSVLLHDERLQSVRTLMFLGIVDTISSGLTTGATVTRALLYPSPAEKMMNKVVLPNLASLTLSTVQFDDGDAVTALMDMLSSRRNIDHLPSTISRLQLFVVRGQKHFSFKDKVMQARFRKFCNDGLAFADVRND</sequence>
<dbReference type="EMBL" id="JBBXMP010000064">
    <property type="protein sequence ID" value="KAL0064293.1"/>
    <property type="molecule type" value="Genomic_DNA"/>
</dbReference>
<reference evidence="1 2" key="1">
    <citation type="submission" date="2024-05" db="EMBL/GenBank/DDBJ databases">
        <title>A draft genome resource for the thread blight pathogen Marasmius tenuissimus strain MS-2.</title>
        <authorList>
            <person name="Yulfo-Soto G.E."/>
            <person name="Baruah I.K."/>
            <person name="Amoako-Attah I."/>
            <person name="Bukari Y."/>
            <person name="Meinhardt L.W."/>
            <person name="Bailey B.A."/>
            <person name="Cohen S.P."/>
        </authorList>
    </citation>
    <scope>NUCLEOTIDE SEQUENCE [LARGE SCALE GENOMIC DNA]</scope>
    <source>
        <strain evidence="1 2">MS-2</strain>
    </source>
</reference>
<name>A0ABR2ZU45_9AGAR</name>
<gene>
    <name evidence="1" type="ORF">AAF712_008737</name>
</gene>
<dbReference type="Proteomes" id="UP001437256">
    <property type="component" value="Unassembled WGS sequence"/>
</dbReference>